<dbReference type="PROSITE" id="PS50053">
    <property type="entry name" value="UBIQUITIN_2"/>
    <property type="match status" value="1"/>
</dbReference>
<dbReference type="Pfam" id="PF11976">
    <property type="entry name" value="Rad60-SLD"/>
    <property type="match status" value="1"/>
</dbReference>
<organism evidence="2 3">
    <name type="scientific">Phtheirospermum japonicum</name>
    <dbReference type="NCBI Taxonomy" id="374723"/>
    <lineage>
        <taxon>Eukaryota</taxon>
        <taxon>Viridiplantae</taxon>
        <taxon>Streptophyta</taxon>
        <taxon>Embryophyta</taxon>
        <taxon>Tracheophyta</taxon>
        <taxon>Spermatophyta</taxon>
        <taxon>Magnoliopsida</taxon>
        <taxon>eudicotyledons</taxon>
        <taxon>Gunneridae</taxon>
        <taxon>Pentapetalae</taxon>
        <taxon>asterids</taxon>
        <taxon>lamiids</taxon>
        <taxon>Lamiales</taxon>
        <taxon>Orobanchaceae</taxon>
        <taxon>Orobanchaceae incertae sedis</taxon>
        <taxon>Phtheirospermum</taxon>
    </lineage>
</organism>
<keyword evidence="3" id="KW-1185">Reference proteome</keyword>
<dbReference type="SUPFAM" id="SSF54236">
    <property type="entry name" value="Ubiquitin-like"/>
    <property type="match status" value="1"/>
</dbReference>
<evidence type="ECO:0000313" key="3">
    <source>
        <dbReference type="Proteomes" id="UP000653305"/>
    </source>
</evidence>
<protein>
    <submittedName>
        <fullName evidence="2">Small ubiquitin-related modifier 1</fullName>
    </submittedName>
</protein>
<proteinExistence type="predicted"/>
<accession>A0A830D7Y1</accession>
<dbReference type="EMBL" id="BMAC01001473">
    <property type="protein sequence ID" value="GFQ07350.1"/>
    <property type="molecule type" value="Genomic_DNA"/>
</dbReference>
<comment type="caution">
    <text evidence="2">The sequence shown here is derived from an EMBL/GenBank/DDBJ whole genome shotgun (WGS) entry which is preliminary data.</text>
</comment>
<dbReference type="SMART" id="SM00213">
    <property type="entry name" value="UBQ"/>
    <property type="match status" value="1"/>
</dbReference>
<reference evidence="2" key="1">
    <citation type="submission" date="2020-07" db="EMBL/GenBank/DDBJ databases">
        <title>Ethylene signaling mediates host invasion by parasitic plants.</title>
        <authorList>
            <person name="Yoshida S."/>
        </authorList>
    </citation>
    <scope>NUCLEOTIDE SEQUENCE</scope>
    <source>
        <strain evidence="2">Okayama</strain>
    </source>
</reference>
<dbReference type="InterPro" id="IPR000626">
    <property type="entry name" value="Ubiquitin-like_dom"/>
</dbReference>
<dbReference type="Gene3D" id="3.10.20.90">
    <property type="entry name" value="Phosphatidylinositol 3-kinase Catalytic Subunit, Chain A, domain 1"/>
    <property type="match status" value="1"/>
</dbReference>
<dbReference type="InterPro" id="IPR022617">
    <property type="entry name" value="Rad60/SUMO-like_dom"/>
</dbReference>
<feature type="domain" description="Ubiquitin-like" evidence="1">
    <location>
        <begin position="94"/>
        <end position="167"/>
    </location>
</feature>
<evidence type="ECO:0000313" key="2">
    <source>
        <dbReference type="EMBL" id="GFQ07350.1"/>
    </source>
</evidence>
<gene>
    <name evidence="2" type="ORF">PHJA_002879100</name>
</gene>
<evidence type="ECO:0000259" key="1">
    <source>
        <dbReference type="PROSITE" id="PS50053"/>
    </source>
</evidence>
<dbReference type="OrthoDB" id="442921at2759"/>
<dbReference type="PANTHER" id="PTHR10562">
    <property type="entry name" value="SMALL UBIQUITIN-RELATED MODIFIER"/>
    <property type="match status" value="1"/>
</dbReference>
<name>A0A830D7Y1_9LAMI</name>
<sequence>MGLPVPTYWGALDLIKQKTTHEAYWFSRANDEDRLYWLMRLTPKGATHAFHHWRRTEAKLVIQQSFKNSTEQNLKKETDDDDDVILAVDSPSHINLTVKTLDGSEVYFKVEPHSKLEKLMQAYREHVNIHSLMFLFDGSRLRGEQTPYELEMKDGDVIRVMHSLGGQCHVTS</sequence>
<dbReference type="AlphaFoldDB" id="A0A830D7Y1"/>
<dbReference type="Proteomes" id="UP000653305">
    <property type="component" value="Unassembled WGS sequence"/>
</dbReference>
<dbReference type="InterPro" id="IPR029071">
    <property type="entry name" value="Ubiquitin-like_domsf"/>
</dbReference>